<comment type="catalytic activity">
    <reaction evidence="21">
        <text>L-seryl-[protein] + ATP = O-phospho-L-seryl-[protein] + ADP + H(+)</text>
        <dbReference type="Rhea" id="RHEA:17989"/>
        <dbReference type="Rhea" id="RHEA-COMP:9863"/>
        <dbReference type="Rhea" id="RHEA-COMP:11604"/>
        <dbReference type="ChEBI" id="CHEBI:15378"/>
        <dbReference type="ChEBI" id="CHEBI:29999"/>
        <dbReference type="ChEBI" id="CHEBI:30616"/>
        <dbReference type="ChEBI" id="CHEBI:83421"/>
        <dbReference type="ChEBI" id="CHEBI:456216"/>
        <dbReference type="EC" id="2.7.11.1"/>
    </reaction>
</comment>
<evidence type="ECO:0000256" key="18">
    <source>
        <dbReference type="ARBA" id="ARBA00023273"/>
    </source>
</evidence>
<feature type="region of interest" description="Disordered" evidence="26">
    <location>
        <begin position="563"/>
        <end position="591"/>
    </location>
</feature>
<evidence type="ECO:0000256" key="25">
    <source>
        <dbReference type="PROSITE-ProRule" id="PRU10141"/>
    </source>
</evidence>
<keyword evidence="19" id="KW-0131">Cell cycle</keyword>
<evidence type="ECO:0000256" key="23">
    <source>
        <dbReference type="ARBA" id="ARBA00080102"/>
    </source>
</evidence>
<dbReference type="InterPro" id="IPR051131">
    <property type="entry name" value="NEK_Ser/Thr_kinase_NIMA"/>
</dbReference>
<keyword evidence="17" id="KW-0460">Magnesium</keyword>
<reference evidence="28" key="3">
    <citation type="submission" date="2025-09" db="UniProtKB">
        <authorList>
            <consortium name="Ensembl"/>
        </authorList>
    </citation>
    <scope>IDENTIFICATION</scope>
</reference>
<evidence type="ECO:0000256" key="7">
    <source>
        <dbReference type="ARBA" id="ARBA00022490"/>
    </source>
</evidence>
<dbReference type="Proteomes" id="UP001501920">
    <property type="component" value="Chromosome 21"/>
</dbReference>
<dbReference type="InterPro" id="IPR011009">
    <property type="entry name" value="Kinase-like_dom_sf"/>
</dbReference>
<dbReference type="InterPro" id="IPR017441">
    <property type="entry name" value="Protein_kinase_ATP_BS"/>
</dbReference>
<keyword evidence="13 25" id="KW-0547">Nucleotide-binding</keyword>
<evidence type="ECO:0000256" key="15">
    <source>
        <dbReference type="ARBA" id="ARBA00022777"/>
    </source>
</evidence>
<evidence type="ECO:0000256" key="9">
    <source>
        <dbReference type="ARBA" id="ARBA00022553"/>
    </source>
</evidence>
<dbReference type="SUPFAM" id="SSF56112">
    <property type="entry name" value="Protein kinase-like (PK-like)"/>
    <property type="match status" value="1"/>
</dbReference>
<dbReference type="InterPro" id="IPR008271">
    <property type="entry name" value="Ser/Thr_kinase_AS"/>
</dbReference>
<dbReference type="GO" id="GO:0051301">
    <property type="term" value="P:cell division"/>
    <property type="evidence" value="ECO:0007669"/>
    <property type="project" value="UniProtKB-KW"/>
</dbReference>
<keyword evidence="11" id="KW-0808">Transferase</keyword>
<dbReference type="PANTHER" id="PTHR44899">
    <property type="entry name" value="CAMK FAMILY PROTEIN KINASE"/>
    <property type="match status" value="1"/>
</dbReference>
<keyword evidence="9" id="KW-0597">Phosphoprotein</keyword>
<protein>
    <recommendedName>
        <fullName evidence="22">Serine/threonine-protein kinase Nek4</fullName>
        <ecNumber evidence="5">2.7.11.1</ecNumber>
    </recommendedName>
    <alternativeName>
        <fullName evidence="24">Never in mitosis A-related kinase 4</fullName>
    </alternativeName>
    <alternativeName>
        <fullName evidence="23">Serine/threonine-protein kinase 2</fullName>
    </alternativeName>
</protein>
<evidence type="ECO:0000256" key="5">
    <source>
        <dbReference type="ARBA" id="ARBA00012513"/>
    </source>
</evidence>
<evidence type="ECO:0000313" key="29">
    <source>
        <dbReference type="Proteomes" id="UP001501920"/>
    </source>
</evidence>
<dbReference type="FunFam" id="1.10.510.10:FF:000219">
    <property type="entry name" value="Putative serine/threonine-protein kinase Nek4"/>
    <property type="match status" value="1"/>
</dbReference>
<gene>
    <name evidence="28" type="primary">NEK4</name>
</gene>
<keyword evidence="6" id="KW-0488">Methylation</keyword>
<evidence type="ECO:0000256" key="13">
    <source>
        <dbReference type="ARBA" id="ARBA00022741"/>
    </source>
</evidence>
<evidence type="ECO:0000256" key="17">
    <source>
        <dbReference type="ARBA" id="ARBA00022842"/>
    </source>
</evidence>
<feature type="binding site" evidence="25">
    <location>
        <position position="34"/>
    </location>
    <ligand>
        <name>ATP</name>
        <dbReference type="ChEBI" id="CHEBI:30616"/>
    </ligand>
</feature>
<evidence type="ECO:0000256" key="4">
    <source>
        <dbReference type="ARBA" id="ARBA00010886"/>
    </source>
</evidence>
<dbReference type="Gene3D" id="3.30.200.20">
    <property type="entry name" value="Phosphorylase Kinase, domain 1"/>
    <property type="match status" value="1"/>
</dbReference>
<dbReference type="FunFam" id="3.30.200.20:FF:000247">
    <property type="entry name" value="serine/threonine-protein kinase Nek4 isoform X1"/>
    <property type="match status" value="1"/>
</dbReference>
<dbReference type="InterPro" id="IPR000719">
    <property type="entry name" value="Prot_kinase_dom"/>
</dbReference>
<evidence type="ECO:0000256" key="8">
    <source>
        <dbReference type="ARBA" id="ARBA00022527"/>
    </source>
</evidence>
<evidence type="ECO:0000256" key="2">
    <source>
        <dbReference type="ARBA" id="ARBA00004138"/>
    </source>
</evidence>
<feature type="compositionally biased region" description="Basic and acidic residues" evidence="26">
    <location>
        <begin position="577"/>
        <end position="590"/>
    </location>
</feature>
<dbReference type="GO" id="GO:0005929">
    <property type="term" value="C:cilium"/>
    <property type="evidence" value="ECO:0007669"/>
    <property type="project" value="UniProtKB-SubCell"/>
</dbReference>
<evidence type="ECO:0000256" key="20">
    <source>
        <dbReference type="ARBA" id="ARBA00047899"/>
    </source>
</evidence>
<evidence type="ECO:0000256" key="19">
    <source>
        <dbReference type="ARBA" id="ARBA00023306"/>
    </source>
</evidence>
<dbReference type="SMART" id="SM00220">
    <property type="entry name" value="S_TKc"/>
    <property type="match status" value="1"/>
</dbReference>
<reference evidence="28" key="2">
    <citation type="submission" date="2025-08" db="UniProtKB">
        <authorList>
            <consortium name="Ensembl"/>
        </authorList>
    </citation>
    <scope>IDENTIFICATION</scope>
</reference>
<evidence type="ECO:0000256" key="16">
    <source>
        <dbReference type="ARBA" id="ARBA00022840"/>
    </source>
</evidence>
<evidence type="ECO:0000256" key="6">
    <source>
        <dbReference type="ARBA" id="ARBA00022481"/>
    </source>
</evidence>
<keyword evidence="8" id="KW-0723">Serine/threonine-protein kinase</keyword>
<evidence type="ECO:0000256" key="21">
    <source>
        <dbReference type="ARBA" id="ARBA00048679"/>
    </source>
</evidence>
<dbReference type="Pfam" id="PF00069">
    <property type="entry name" value="Pkinase"/>
    <property type="match status" value="1"/>
</dbReference>
<comment type="cofactor">
    <cofactor evidence="1">
        <name>Mn(2+)</name>
        <dbReference type="ChEBI" id="CHEBI:29035"/>
    </cofactor>
</comment>
<evidence type="ECO:0000256" key="26">
    <source>
        <dbReference type="SAM" id="MobiDB-lite"/>
    </source>
</evidence>
<feature type="compositionally biased region" description="Polar residues" evidence="26">
    <location>
        <begin position="283"/>
        <end position="303"/>
    </location>
</feature>
<dbReference type="GO" id="GO:0005524">
    <property type="term" value="F:ATP binding"/>
    <property type="evidence" value="ECO:0007669"/>
    <property type="project" value="UniProtKB-UniRule"/>
</dbReference>
<dbReference type="EC" id="2.7.11.1" evidence="5"/>
<dbReference type="CDD" id="cd08223">
    <property type="entry name" value="STKc_Nek4"/>
    <property type="match status" value="1"/>
</dbReference>
<keyword evidence="12" id="KW-0479">Metal-binding</keyword>
<evidence type="ECO:0000256" key="12">
    <source>
        <dbReference type="ARBA" id="ARBA00022723"/>
    </source>
</evidence>
<proteinExistence type="inferred from homology"/>
<dbReference type="PROSITE" id="PS00108">
    <property type="entry name" value="PROTEIN_KINASE_ST"/>
    <property type="match status" value="1"/>
</dbReference>
<feature type="compositionally biased region" description="Basic and acidic residues" evidence="26">
    <location>
        <begin position="389"/>
        <end position="401"/>
    </location>
</feature>
<evidence type="ECO:0000256" key="22">
    <source>
        <dbReference type="ARBA" id="ARBA00067731"/>
    </source>
</evidence>
<name>A0AAR2KNV9_PYGNA</name>
<dbReference type="GO" id="GO:0005737">
    <property type="term" value="C:cytoplasm"/>
    <property type="evidence" value="ECO:0007669"/>
    <property type="project" value="UniProtKB-SubCell"/>
</dbReference>
<dbReference type="AlphaFoldDB" id="A0AAR2KNV9"/>
<dbReference type="PROSITE" id="PS50011">
    <property type="entry name" value="PROTEIN_KINASE_DOM"/>
    <property type="match status" value="1"/>
</dbReference>
<organism evidence="28 29">
    <name type="scientific">Pygocentrus nattereri</name>
    <name type="common">Red-bellied piranha</name>
    <dbReference type="NCBI Taxonomy" id="42514"/>
    <lineage>
        <taxon>Eukaryota</taxon>
        <taxon>Metazoa</taxon>
        <taxon>Chordata</taxon>
        <taxon>Craniata</taxon>
        <taxon>Vertebrata</taxon>
        <taxon>Euteleostomi</taxon>
        <taxon>Actinopterygii</taxon>
        <taxon>Neopterygii</taxon>
        <taxon>Teleostei</taxon>
        <taxon>Ostariophysi</taxon>
        <taxon>Characiformes</taxon>
        <taxon>Characoidei</taxon>
        <taxon>Pygocentrus</taxon>
    </lineage>
</organism>
<dbReference type="Gene3D" id="1.10.510.10">
    <property type="entry name" value="Transferase(Phosphotransferase) domain 1"/>
    <property type="match status" value="1"/>
</dbReference>
<accession>A0AAR2KNV9</accession>
<dbReference type="GO" id="GO:0004674">
    <property type="term" value="F:protein serine/threonine kinase activity"/>
    <property type="evidence" value="ECO:0007669"/>
    <property type="project" value="UniProtKB-KW"/>
</dbReference>
<evidence type="ECO:0000259" key="27">
    <source>
        <dbReference type="PROSITE" id="PS50011"/>
    </source>
</evidence>
<dbReference type="PANTHER" id="PTHR44899:SF7">
    <property type="entry name" value="NIMA-RELATED KINASE"/>
    <property type="match status" value="1"/>
</dbReference>
<keyword evidence="14" id="KW-0498">Mitosis</keyword>
<dbReference type="GeneTree" id="ENSGT00940000157448"/>
<evidence type="ECO:0000256" key="3">
    <source>
        <dbReference type="ARBA" id="ARBA00004496"/>
    </source>
</evidence>
<evidence type="ECO:0000256" key="14">
    <source>
        <dbReference type="ARBA" id="ARBA00022776"/>
    </source>
</evidence>
<evidence type="ECO:0000256" key="11">
    <source>
        <dbReference type="ARBA" id="ARBA00022679"/>
    </source>
</evidence>
<keyword evidence="29" id="KW-1185">Reference proteome</keyword>
<keyword evidence="16 25" id="KW-0067">ATP-binding</keyword>
<keyword evidence="18" id="KW-0966">Cell projection</keyword>
<evidence type="ECO:0000256" key="10">
    <source>
        <dbReference type="ARBA" id="ARBA00022618"/>
    </source>
</evidence>
<feature type="compositionally biased region" description="Basic and acidic residues" evidence="26">
    <location>
        <begin position="304"/>
        <end position="318"/>
    </location>
</feature>
<feature type="region of interest" description="Disordered" evidence="26">
    <location>
        <begin position="357"/>
        <end position="454"/>
    </location>
</feature>
<comment type="catalytic activity">
    <reaction evidence="20">
        <text>L-threonyl-[protein] + ATP = O-phospho-L-threonyl-[protein] + ADP + H(+)</text>
        <dbReference type="Rhea" id="RHEA:46608"/>
        <dbReference type="Rhea" id="RHEA-COMP:11060"/>
        <dbReference type="Rhea" id="RHEA-COMP:11605"/>
        <dbReference type="ChEBI" id="CHEBI:15378"/>
        <dbReference type="ChEBI" id="CHEBI:30013"/>
        <dbReference type="ChEBI" id="CHEBI:30616"/>
        <dbReference type="ChEBI" id="CHEBI:61977"/>
        <dbReference type="ChEBI" id="CHEBI:456216"/>
        <dbReference type="EC" id="2.7.11.1"/>
    </reaction>
</comment>
<evidence type="ECO:0000256" key="24">
    <source>
        <dbReference type="ARBA" id="ARBA00082679"/>
    </source>
</evidence>
<keyword evidence="7" id="KW-0963">Cytoplasm</keyword>
<comment type="similarity">
    <text evidence="4">Belongs to the protein kinase superfamily. NEK Ser/Thr protein kinase family. NIMA subfamily.</text>
</comment>
<feature type="region of interest" description="Disordered" evidence="26">
    <location>
        <begin position="274"/>
        <end position="345"/>
    </location>
</feature>
<feature type="domain" description="Protein kinase" evidence="27">
    <location>
        <begin position="4"/>
        <end position="259"/>
    </location>
</feature>
<comment type="subcellular location">
    <subcellularLocation>
        <location evidence="2">Cell projection</location>
        <location evidence="2">Cilium</location>
    </subcellularLocation>
    <subcellularLocation>
        <location evidence="3">Cytoplasm</location>
    </subcellularLocation>
</comment>
<keyword evidence="10" id="KW-0132">Cell division</keyword>
<keyword evidence="15" id="KW-0418">Kinase</keyword>
<evidence type="ECO:0000313" key="28">
    <source>
        <dbReference type="Ensembl" id="ENSPNAP00000065970.1"/>
    </source>
</evidence>
<sequence>MENYVFVRVVGKGSYGEVNLVQHKSDRKQYVIKKLNLRTSSKRERRAAEQEAQLLSQLKHPNIVTYRESWEGEDCQLYIVMGFCEGGDLYHRLKLQKGELLPERQVVEWFVQIAMALQYLHEKHILHRDLKTQNIFLTRTNIIKVGDLGIARVLENQNDMASTLIGTPYYMSPELFSNKPYNYKSDVWALGCCVYEMATLKHAFNAKDMNSLAYRIIEGKLPQMPSKYDPQLGELIKRMLCKRPEDRPDVKHILRQPYIKQQIAIFLEATKEKTAKSRKKATNSRCHSTPNALVQENSPQRLNSEPKSRGKKSEENNRYPRNAAKDNILPNAPLPQKSPSQDALNSTAQSIATISNVNIDIQPPESQHKLRKAKPPRPTHAGEPPLITRRGEREEKEKEDPSTPQTHPRKQASGDHNREDEQLSHPFISQSSSGNAPPKPTDRLGPLKENKAPNANMALEEDTMKLLQEAEREHIAAPCHTRHRTEIKMEDQASPETTGDHKTEAALREISTGERRTSLESTEKLLEPFVPEVLMVRTKFMFVMYSKRWMLFCVQQERKSSWRSDEEECSSSTSSTERSEGDYREGKSETNEMQDLVQMMTQTLRMDVRDISHSNCATLPEFRLNRKYRDTLMLHGKASEGDSDLHFSDFPSDDSSGPAKIRRAIEQLRADVVKGLGVKLLDKVLDIMQVEDEEKREVLLRQQMGEEKYKNYAVMVQQLKFFEDVAFKD</sequence>
<reference evidence="28 29" key="1">
    <citation type="submission" date="2020-10" db="EMBL/GenBank/DDBJ databases">
        <title>Pygocentrus nattereri (red-bellied piranha) genome, fPygNat1, primary haplotype.</title>
        <authorList>
            <person name="Myers G."/>
            <person name="Meyer A."/>
            <person name="Karagic N."/>
            <person name="Pippel M."/>
            <person name="Winkler S."/>
            <person name="Tracey A."/>
            <person name="Wood J."/>
            <person name="Formenti G."/>
            <person name="Howe K."/>
            <person name="Fedrigo O."/>
            <person name="Jarvis E.D."/>
        </authorList>
    </citation>
    <scope>NUCLEOTIDE SEQUENCE [LARGE SCALE GENOMIC DNA]</scope>
</reference>
<dbReference type="Ensembl" id="ENSPNAT00000051200.1">
    <property type="protein sequence ID" value="ENSPNAP00000065970.1"/>
    <property type="gene ID" value="ENSPNAG00000013047.2"/>
</dbReference>
<dbReference type="GO" id="GO:0046872">
    <property type="term" value="F:metal ion binding"/>
    <property type="evidence" value="ECO:0007669"/>
    <property type="project" value="UniProtKB-KW"/>
</dbReference>
<feature type="compositionally biased region" description="Basic and acidic residues" evidence="26">
    <location>
        <begin position="412"/>
        <end position="423"/>
    </location>
</feature>
<evidence type="ECO:0000256" key="1">
    <source>
        <dbReference type="ARBA" id="ARBA00001936"/>
    </source>
</evidence>
<dbReference type="PROSITE" id="PS00107">
    <property type="entry name" value="PROTEIN_KINASE_ATP"/>
    <property type="match status" value="1"/>
</dbReference>
<feature type="compositionally biased region" description="Basic and acidic residues" evidence="26">
    <location>
        <begin position="440"/>
        <end position="451"/>
    </location>
</feature>